<evidence type="ECO:0000313" key="2">
    <source>
        <dbReference type="Proteomes" id="UP001057402"/>
    </source>
</evidence>
<comment type="caution">
    <text evidence="1">The sequence shown here is derived from an EMBL/GenBank/DDBJ whole genome shotgun (WGS) entry which is preliminary data.</text>
</comment>
<dbReference type="Proteomes" id="UP001057402">
    <property type="component" value="Chromosome 4"/>
</dbReference>
<reference evidence="2" key="1">
    <citation type="journal article" date="2023" name="Front. Plant Sci.">
        <title>Chromosomal-level genome assembly of Melastoma candidum provides insights into trichome evolution.</title>
        <authorList>
            <person name="Zhong Y."/>
            <person name="Wu W."/>
            <person name="Sun C."/>
            <person name="Zou P."/>
            <person name="Liu Y."/>
            <person name="Dai S."/>
            <person name="Zhou R."/>
        </authorList>
    </citation>
    <scope>NUCLEOTIDE SEQUENCE [LARGE SCALE GENOMIC DNA]</scope>
</reference>
<sequence>MTSPAESWPQPPIPAHLLRRRRPLSSSILTLPVIFALLTIPVALVLLFFAFPRLFPASNQFWKGSVGVRREWDSLNVALVLFAVLCGFFAPRRDDEAAVVGEARSVGGKAARSSPKVDKAIEMLAQQWFQSIDRRIYELPAERVVVAGIGRVGMNGRSSRLDPMQESWLGKGEGWFQSFDDFAGDAYCQRLDRPAHVPLRRWQSAIDESEVKEIQVDTFVRGSELPPPEALPPEQARRKPPPNPPPPPTPPTATQKKRPAHDCDAVGAAATPPPPPPPPPPRREQSPERIERRKSSATAELKVIIASVLSANKRKKRKPKARIMEGSVSVRHGADEMPDRRIPPPTPPPPPQRQSFLSIFKRTTKTRRIHSTSAQPQHPPSSPPDHPRRSTTKPPLPKKPKNNHEGGNAMQLPAGTPAALLPPLPQQPLSFSSNGRRRSRESGIAGADYDASGSPGGKKRGTSSSDGGEANGRGHVDGGDAGKGGPGLFCESPDVNVKADTFIARLKDGWRMERMNSIREKHGLGPDP</sequence>
<protein>
    <submittedName>
        <fullName evidence="1">Uncharacterized protein</fullName>
    </submittedName>
</protein>
<organism evidence="1 2">
    <name type="scientific">Melastoma candidum</name>
    <dbReference type="NCBI Taxonomy" id="119954"/>
    <lineage>
        <taxon>Eukaryota</taxon>
        <taxon>Viridiplantae</taxon>
        <taxon>Streptophyta</taxon>
        <taxon>Embryophyta</taxon>
        <taxon>Tracheophyta</taxon>
        <taxon>Spermatophyta</taxon>
        <taxon>Magnoliopsida</taxon>
        <taxon>eudicotyledons</taxon>
        <taxon>Gunneridae</taxon>
        <taxon>Pentapetalae</taxon>
        <taxon>rosids</taxon>
        <taxon>malvids</taxon>
        <taxon>Myrtales</taxon>
        <taxon>Melastomataceae</taxon>
        <taxon>Melastomatoideae</taxon>
        <taxon>Melastomateae</taxon>
        <taxon>Melastoma</taxon>
    </lineage>
</organism>
<gene>
    <name evidence="1" type="ORF">MLD38_014265</name>
</gene>
<evidence type="ECO:0000313" key="1">
    <source>
        <dbReference type="EMBL" id="KAI4376512.1"/>
    </source>
</evidence>
<accession>A0ACB9RBU8</accession>
<name>A0ACB9RBU8_9MYRT</name>
<proteinExistence type="predicted"/>
<keyword evidence="2" id="KW-1185">Reference proteome</keyword>
<dbReference type="EMBL" id="CM042883">
    <property type="protein sequence ID" value="KAI4376512.1"/>
    <property type="molecule type" value="Genomic_DNA"/>
</dbReference>